<protein>
    <submittedName>
        <fullName evidence="2">Putative valacyclovir hydrolase-like</fullName>
    </submittedName>
</protein>
<dbReference type="PANTHER" id="PTHR46331:SF2">
    <property type="entry name" value="VALACYCLOVIR HYDROLASE"/>
    <property type="match status" value="1"/>
</dbReference>
<feature type="domain" description="AB hydrolase-1" evidence="1">
    <location>
        <begin position="102"/>
        <end position="211"/>
    </location>
</feature>
<dbReference type="OrthoDB" id="19657at2759"/>
<comment type="caution">
    <text evidence="2">The sequence shown here is derived from an EMBL/GenBank/DDBJ whole genome shotgun (WGS) entry which is preliminary data.</text>
</comment>
<accession>A0A3R7QLB7</accession>
<evidence type="ECO:0000313" key="3">
    <source>
        <dbReference type="Proteomes" id="UP000283509"/>
    </source>
</evidence>
<evidence type="ECO:0000313" key="2">
    <source>
        <dbReference type="EMBL" id="ROT82461.1"/>
    </source>
</evidence>
<dbReference type="STRING" id="6689.A0A3R7QLB7"/>
<name>A0A3R7QLB7_PENVA</name>
<dbReference type="EMBL" id="QCYY01000820">
    <property type="protein sequence ID" value="ROT82461.1"/>
    <property type="molecule type" value="Genomic_DNA"/>
</dbReference>
<dbReference type="InterPro" id="IPR029058">
    <property type="entry name" value="AB_hydrolase_fold"/>
</dbReference>
<dbReference type="InterPro" id="IPR000073">
    <property type="entry name" value="AB_hydrolase_1"/>
</dbReference>
<dbReference type="GO" id="GO:0017171">
    <property type="term" value="F:serine hydrolase activity"/>
    <property type="evidence" value="ECO:0007669"/>
    <property type="project" value="TreeGrafter"/>
</dbReference>
<proteinExistence type="predicted"/>
<dbReference type="AlphaFoldDB" id="A0A3R7QLB7"/>
<dbReference type="Proteomes" id="UP000283509">
    <property type="component" value="Unassembled WGS sequence"/>
</dbReference>
<organism evidence="2 3">
    <name type="scientific">Penaeus vannamei</name>
    <name type="common">Whiteleg shrimp</name>
    <name type="synonym">Litopenaeus vannamei</name>
    <dbReference type="NCBI Taxonomy" id="6689"/>
    <lineage>
        <taxon>Eukaryota</taxon>
        <taxon>Metazoa</taxon>
        <taxon>Ecdysozoa</taxon>
        <taxon>Arthropoda</taxon>
        <taxon>Crustacea</taxon>
        <taxon>Multicrustacea</taxon>
        <taxon>Malacostraca</taxon>
        <taxon>Eumalacostraca</taxon>
        <taxon>Eucarida</taxon>
        <taxon>Decapoda</taxon>
        <taxon>Dendrobranchiata</taxon>
        <taxon>Penaeoidea</taxon>
        <taxon>Penaeidae</taxon>
        <taxon>Penaeus</taxon>
    </lineage>
</organism>
<keyword evidence="3" id="KW-1185">Reference proteome</keyword>
<sequence>MLPVHTRVGSRPRRLVERRPFTVVTEPFYVQKLRVLGDRQCHNTAKLPTEIMISQSGRTAFSLAQLKSSTLRSLHTSRLARGEINVLGKRLNYEEVGSGDQVLLCLPGALGTIKSDFGPQLKNLPSKHLRLVAWDPPGYGKSRPPNRDFNFDSLRTDATIAAVMMKNLGYKKYSLLGWSDGGITAMLLAAGFPQHVEKMVIFGANAYVTKEETEICKDLRDVDNWSPKMRTPLEAIYGRDYFKSAWESWVDTYIGIYCERGGDLCKSDLPNIVCPTLIVHGLQDPVVPIEHPYYLHENIQGSE</sequence>
<reference evidence="2 3" key="1">
    <citation type="submission" date="2018-04" db="EMBL/GenBank/DDBJ databases">
        <authorList>
            <person name="Zhang X."/>
            <person name="Yuan J."/>
            <person name="Li F."/>
            <person name="Xiang J."/>
        </authorList>
    </citation>
    <scope>NUCLEOTIDE SEQUENCE [LARGE SCALE GENOMIC DNA]</scope>
    <source>
        <tissue evidence="2">Muscle</tissue>
    </source>
</reference>
<dbReference type="Gene3D" id="3.40.50.1820">
    <property type="entry name" value="alpha/beta hydrolase"/>
    <property type="match status" value="1"/>
</dbReference>
<keyword evidence="2" id="KW-0378">Hydrolase</keyword>
<dbReference type="PANTHER" id="PTHR46331">
    <property type="entry name" value="VALACYCLOVIR HYDROLASE"/>
    <property type="match status" value="1"/>
</dbReference>
<evidence type="ECO:0000259" key="1">
    <source>
        <dbReference type="Pfam" id="PF00561"/>
    </source>
</evidence>
<dbReference type="Pfam" id="PF00561">
    <property type="entry name" value="Abhydrolase_1"/>
    <property type="match status" value="1"/>
</dbReference>
<reference evidence="2 3" key="2">
    <citation type="submission" date="2019-01" db="EMBL/GenBank/DDBJ databases">
        <title>The decoding of complex shrimp genome reveals the adaptation for benthos swimmer, frequently molting mechanism and breeding impact on genome.</title>
        <authorList>
            <person name="Sun Y."/>
            <person name="Gao Y."/>
            <person name="Yu Y."/>
        </authorList>
    </citation>
    <scope>NUCLEOTIDE SEQUENCE [LARGE SCALE GENOMIC DNA]</scope>
    <source>
        <tissue evidence="2">Muscle</tissue>
    </source>
</reference>
<gene>
    <name evidence="2" type="ORF">C7M84_024371</name>
</gene>
<dbReference type="PRINTS" id="PR00111">
    <property type="entry name" value="ABHYDROLASE"/>
</dbReference>
<dbReference type="SUPFAM" id="SSF53474">
    <property type="entry name" value="alpha/beta-Hydrolases"/>
    <property type="match status" value="1"/>
</dbReference>